<accession>A0A0D2HRN5</accession>
<evidence type="ECO:0008006" key="3">
    <source>
        <dbReference type="Google" id="ProtNLM"/>
    </source>
</evidence>
<reference evidence="1" key="1">
    <citation type="submission" date="2015-01" db="EMBL/GenBank/DDBJ databases">
        <title>The Genome Sequence of Cladophialophora bantiana CBS 173.52.</title>
        <authorList>
            <consortium name="The Broad Institute Genomics Platform"/>
            <person name="Cuomo C."/>
            <person name="de Hoog S."/>
            <person name="Gorbushina A."/>
            <person name="Stielow B."/>
            <person name="Teixiera M."/>
            <person name="Abouelleil A."/>
            <person name="Chapman S.B."/>
            <person name="Priest M."/>
            <person name="Young S.K."/>
            <person name="Wortman J."/>
            <person name="Nusbaum C."/>
            <person name="Birren B."/>
        </authorList>
    </citation>
    <scope>NUCLEOTIDE SEQUENCE [LARGE SCALE GENOMIC DNA]</scope>
    <source>
        <strain evidence="1">CBS 173.52</strain>
    </source>
</reference>
<dbReference type="AlphaFoldDB" id="A0A0D2HRN5"/>
<dbReference type="GeneID" id="27696143"/>
<dbReference type="RefSeq" id="XP_016622817.1">
    <property type="nucleotide sequence ID" value="XM_016760967.1"/>
</dbReference>
<protein>
    <recommendedName>
        <fullName evidence="3">NmrA-like domain-containing protein</fullName>
    </recommendedName>
</protein>
<evidence type="ECO:0000313" key="1">
    <source>
        <dbReference type="EMBL" id="KIW96148.1"/>
    </source>
</evidence>
<dbReference type="EMBL" id="KN846983">
    <property type="protein sequence ID" value="KIW96148.1"/>
    <property type="molecule type" value="Genomic_DNA"/>
</dbReference>
<name>A0A0D2HRN5_CLAB1</name>
<organism evidence="1 2">
    <name type="scientific">Cladophialophora bantiana (strain ATCC 10958 / CBS 173.52 / CDC B-1940 / NIH 8579)</name>
    <name type="common">Xylohypha bantiana</name>
    <dbReference type="NCBI Taxonomy" id="1442370"/>
    <lineage>
        <taxon>Eukaryota</taxon>
        <taxon>Fungi</taxon>
        <taxon>Dikarya</taxon>
        <taxon>Ascomycota</taxon>
        <taxon>Pezizomycotina</taxon>
        <taxon>Eurotiomycetes</taxon>
        <taxon>Chaetothyriomycetidae</taxon>
        <taxon>Chaetothyriales</taxon>
        <taxon>Herpotrichiellaceae</taxon>
        <taxon>Cladophialophora</taxon>
    </lineage>
</organism>
<proteinExistence type="predicted"/>
<dbReference type="Proteomes" id="UP000053789">
    <property type="component" value="Unassembled WGS sequence"/>
</dbReference>
<dbReference type="VEuPathDB" id="FungiDB:Z519_03215"/>
<gene>
    <name evidence="1" type="ORF">Z519_03215</name>
</gene>
<dbReference type="HOGENOM" id="CLU_1372046_0_0_1"/>
<evidence type="ECO:0000313" key="2">
    <source>
        <dbReference type="Proteomes" id="UP000053789"/>
    </source>
</evidence>
<keyword evidence="2" id="KW-1185">Reference proteome</keyword>
<sequence length="199" mass="22939">MTTHEVTVVHQLLSRHQPQMLFLARHSRIVDWRKLLTSAYEIYGILTTSKGSFTAMDHLPSHLTAGEHVLSLVHMCRTTEVLKPDKFMFTKHEIADGLNVTISLEQVGPRLQSWLWFGTITKLLTTVGVSVTPEEFVIYDQSLGLRLNTASIHRYLWYWLAAESRASKEERIRHYPIVNDCLDPVHRVLPMQTNIGDRH</sequence>